<proteinExistence type="predicted"/>
<keyword evidence="1" id="KW-0472">Membrane</keyword>
<dbReference type="AlphaFoldDB" id="A0A5P9NFQ2"/>
<evidence type="ECO:0008006" key="4">
    <source>
        <dbReference type="Google" id="ProtNLM"/>
    </source>
</evidence>
<dbReference type="RefSeq" id="WP_152660457.1">
    <property type="nucleotide sequence ID" value="NZ_CP036422.1"/>
</dbReference>
<dbReference type="OrthoDB" id="5732730at2"/>
<keyword evidence="1" id="KW-0812">Transmembrane</keyword>
<evidence type="ECO:0000313" key="2">
    <source>
        <dbReference type="EMBL" id="QFU74346.1"/>
    </source>
</evidence>
<name>A0A5P9NFQ2_9GAMM</name>
<evidence type="ECO:0000313" key="3">
    <source>
        <dbReference type="Proteomes" id="UP000326287"/>
    </source>
</evidence>
<accession>A0A5P9NFQ2</accession>
<protein>
    <recommendedName>
        <fullName evidence="4">DUF4760 domain-containing protein</fullName>
    </recommendedName>
</protein>
<evidence type="ECO:0000256" key="1">
    <source>
        <dbReference type="SAM" id="Phobius"/>
    </source>
</evidence>
<dbReference type="InterPro" id="IPR031876">
    <property type="entry name" value="DUF4760"/>
</dbReference>
<organism evidence="2 3">
    <name type="scientific">Halioglobus maricola</name>
    <dbReference type="NCBI Taxonomy" id="2601894"/>
    <lineage>
        <taxon>Bacteria</taxon>
        <taxon>Pseudomonadati</taxon>
        <taxon>Pseudomonadota</taxon>
        <taxon>Gammaproteobacteria</taxon>
        <taxon>Cellvibrionales</taxon>
        <taxon>Halieaceae</taxon>
        <taxon>Halioglobus</taxon>
    </lineage>
</organism>
<reference evidence="2 3" key="1">
    <citation type="submission" date="2019-02" db="EMBL/GenBank/DDBJ databases">
        <authorList>
            <person name="Li S.-H."/>
        </authorList>
    </citation>
    <scope>NUCLEOTIDE SEQUENCE [LARGE SCALE GENOMIC DNA]</scope>
    <source>
        <strain evidence="2 3">IMCC14385</strain>
    </source>
</reference>
<feature type="transmembrane region" description="Helical" evidence="1">
    <location>
        <begin position="6"/>
        <end position="30"/>
    </location>
</feature>
<dbReference type="KEGG" id="halc:EY643_01040"/>
<keyword evidence="1" id="KW-1133">Transmembrane helix</keyword>
<dbReference type="EMBL" id="CP036422">
    <property type="protein sequence ID" value="QFU74346.1"/>
    <property type="molecule type" value="Genomic_DNA"/>
</dbReference>
<gene>
    <name evidence="2" type="ORF">EY643_01040</name>
</gene>
<sequence length="173" mass="19069">MTDIPLSTWAAMAEIIGAGSIITGLLVVLFQIRQFRVQQRNAVAINLAQTFYSPDLAQALSLMQNVPDGISLAEIRARGPEYEQAAITVCTSFETMGLLVHEKIAPMGLVLDLAGGIVSTMSRKLARWQEDLREEQQQPSWGEWFEWLGDQARAIKHEQPPAHIRLDQGAGGS</sequence>
<dbReference type="Pfam" id="PF15956">
    <property type="entry name" value="DUF4760"/>
    <property type="match status" value="1"/>
</dbReference>
<dbReference type="Proteomes" id="UP000326287">
    <property type="component" value="Chromosome"/>
</dbReference>
<keyword evidence="3" id="KW-1185">Reference proteome</keyword>